<evidence type="ECO:0000256" key="6">
    <source>
        <dbReference type="ARBA" id="ARBA00022917"/>
    </source>
</evidence>
<organism evidence="9 10">
    <name type="scientific">Ditylenchus dipsaci</name>
    <dbReference type="NCBI Taxonomy" id="166011"/>
    <lineage>
        <taxon>Eukaryota</taxon>
        <taxon>Metazoa</taxon>
        <taxon>Ecdysozoa</taxon>
        <taxon>Nematoda</taxon>
        <taxon>Chromadorea</taxon>
        <taxon>Rhabditida</taxon>
        <taxon>Tylenchina</taxon>
        <taxon>Tylenchomorpha</taxon>
        <taxon>Sphaerularioidea</taxon>
        <taxon>Anguinidae</taxon>
        <taxon>Anguininae</taxon>
        <taxon>Ditylenchus</taxon>
    </lineage>
</organism>
<keyword evidence="5" id="KW-0067">ATP-binding</keyword>
<dbReference type="Gene3D" id="2.40.50.140">
    <property type="entry name" value="Nucleic acid-binding proteins"/>
    <property type="match status" value="1"/>
</dbReference>
<evidence type="ECO:0000313" key="9">
    <source>
        <dbReference type="Proteomes" id="UP000887574"/>
    </source>
</evidence>
<dbReference type="WBParaSite" id="jg22156">
    <property type="protein sequence ID" value="jg22156"/>
    <property type="gene ID" value="jg22156"/>
</dbReference>
<dbReference type="InterPro" id="IPR045864">
    <property type="entry name" value="aa-tRNA-synth_II/BPL/LPL"/>
</dbReference>
<dbReference type="Proteomes" id="UP000887574">
    <property type="component" value="Unplaced"/>
</dbReference>
<dbReference type="InterPro" id="IPR004364">
    <property type="entry name" value="Aa-tRNA-synt_II"/>
</dbReference>
<proteinExistence type="inferred from homology"/>
<dbReference type="InterPro" id="IPR038085">
    <property type="entry name" value="Rnp2-like_sf"/>
</dbReference>
<reference evidence="10" key="1">
    <citation type="submission" date="2022-11" db="UniProtKB">
        <authorList>
            <consortium name="WormBaseParasite"/>
        </authorList>
    </citation>
    <scope>IDENTIFICATION</scope>
</reference>
<accession>A0A915DRM8</accession>
<dbReference type="GO" id="GO:0005739">
    <property type="term" value="C:mitochondrion"/>
    <property type="evidence" value="ECO:0007669"/>
    <property type="project" value="TreeGrafter"/>
</dbReference>
<name>A0A915DRM8_9BILA</name>
<dbReference type="GO" id="GO:0005524">
    <property type="term" value="F:ATP binding"/>
    <property type="evidence" value="ECO:0007669"/>
    <property type="project" value="UniProtKB-KW"/>
</dbReference>
<dbReference type="SUPFAM" id="SSF160350">
    <property type="entry name" value="Rnp2-like"/>
    <property type="match status" value="1"/>
</dbReference>
<keyword evidence="3" id="KW-0819">tRNA processing</keyword>
<dbReference type="PANTHER" id="PTHR22594:SF34">
    <property type="entry name" value="ASPARAGINE--TRNA LIGASE, MITOCHONDRIAL-RELATED"/>
    <property type="match status" value="1"/>
</dbReference>
<keyword evidence="6" id="KW-0648">Protein biosynthesis</keyword>
<dbReference type="PANTHER" id="PTHR22594">
    <property type="entry name" value="ASPARTYL/LYSYL-TRNA SYNTHETASE"/>
    <property type="match status" value="1"/>
</dbReference>
<evidence type="ECO:0000256" key="1">
    <source>
        <dbReference type="ARBA" id="ARBA00010800"/>
    </source>
</evidence>
<evidence type="ECO:0000256" key="7">
    <source>
        <dbReference type="ARBA" id="ARBA00023146"/>
    </source>
</evidence>
<keyword evidence="9" id="KW-1185">Reference proteome</keyword>
<dbReference type="Gene3D" id="3.30.70.3250">
    <property type="entry name" value="Ribonuclease P, Pop5 subunit"/>
    <property type="match status" value="1"/>
</dbReference>
<dbReference type="GO" id="GO:0006421">
    <property type="term" value="P:asparaginyl-tRNA aminoacylation"/>
    <property type="evidence" value="ECO:0007669"/>
    <property type="project" value="TreeGrafter"/>
</dbReference>
<dbReference type="InterPro" id="IPR006195">
    <property type="entry name" value="aa-tRNA-synth_II"/>
</dbReference>
<keyword evidence="2" id="KW-0436">Ligase</keyword>
<sequence length="676" mass="75135">MSLVTAHRLLSSISSVSSLLQVKSPKQDVLVQGWVQKIQEFPSFYFMKINDGLSVQKLQVVVPTSAVTNGNPGNGAAVSIRGDWVRSKGKQQDMELLASECTVCGKYEQMPLEGSNGATRSSPHLRVKMPSFAALFRLRSRLNYMTHSFFVAKEFHHIDPPLLSTNDCEQAGRHSASSAQSMKISSLHLEAMAGGIPNVYTIAPVFRAENSVHFLRLAEFRMLETECSFMNSVGELMDLVEDYLKFTVQEMTKFKEEIEATKKVCDETKLNLSELSLDQPIPRLRFQEAVSILERKGETCSYSFNKAQELTLVQEIGGPLFVTHLPSVDKPFYMKRTDDGEFVENFELLVPVVGELAGGSVREDDCDQLLERLKGSPYFDWYLELRRCGYPKSSGFGLGIERLMQSICLKWSNKTQISSGGNDDSDIYHAVFAQVASLHGDYGIGAIKSSFQVKIYDENTNIAVLRVSSDGLRMIFEGSSMRTIERHLIKTNLASLYARLRNSTIPAEKAAMQKAIVSVTGSRMSTQLDLEASKEAENFSFISSSHSGQRSRTVSVQAPLSSRLGPLHVVKRLDCCRAMKESCLKKAEKRKQSLVESNAKQQKLCLINPPASSEAKNKSVLTINEAFVTQWQKGGSKATKLDELIMEMICVDASPRSTVAKAGFQRVINYLAPTTI</sequence>
<dbReference type="SUPFAM" id="SSF50249">
    <property type="entry name" value="Nucleic acid-binding proteins"/>
    <property type="match status" value="1"/>
</dbReference>
<dbReference type="Pfam" id="PF01900">
    <property type="entry name" value="RNase_P_Rpp14"/>
    <property type="match status" value="1"/>
</dbReference>
<dbReference type="SUPFAM" id="SSF55681">
    <property type="entry name" value="Class II aaRS and biotin synthetases"/>
    <property type="match status" value="1"/>
</dbReference>
<evidence type="ECO:0000256" key="2">
    <source>
        <dbReference type="ARBA" id="ARBA00022598"/>
    </source>
</evidence>
<evidence type="ECO:0000259" key="8">
    <source>
        <dbReference type="PROSITE" id="PS50862"/>
    </source>
</evidence>
<evidence type="ECO:0000256" key="4">
    <source>
        <dbReference type="ARBA" id="ARBA00022741"/>
    </source>
</evidence>
<dbReference type="InterPro" id="IPR002759">
    <property type="entry name" value="Pop5/Rpp14/Rnp2-like"/>
</dbReference>
<dbReference type="GO" id="GO:0004816">
    <property type="term" value="F:asparagine-tRNA ligase activity"/>
    <property type="evidence" value="ECO:0007669"/>
    <property type="project" value="TreeGrafter"/>
</dbReference>
<feature type="domain" description="Aminoacyl-transfer RNA synthetases class-II family profile" evidence="8">
    <location>
        <begin position="199"/>
        <end position="404"/>
    </location>
</feature>
<comment type="similarity">
    <text evidence="1">Belongs to the eukaryotic/archaeal RNase P protein component 2 family.</text>
</comment>
<dbReference type="Pfam" id="PF00152">
    <property type="entry name" value="tRNA-synt_2"/>
    <property type="match status" value="1"/>
</dbReference>
<evidence type="ECO:0000313" key="10">
    <source>
        <dbReference type="WBParaSite" id="jg22156"/>
    </source>
</evidence>
<evidence type="ECO:0000256" key="5">
    <source>
        <dbReference type="ARBA" id="ARBA00022840"/>
    </source>
</evidence>
<keyword evidence="7" id="KW-0030">Aminoacyl-tRNA synthetase</keyword>
<dbReference type="Gene3D" id="3.30.930.10">
    <property type="entry name" value="Bira Bifunctional Protein, Domain 2"/>
    <property type="match status" value="1"/>
</dbReference>
<evidence type="ECO:0000256" key="3">
    <source>
        <dbReference type="ARBA" id="ARBA00022694"/>
    </source>
</evidence>
<dbReference type="PROSITE" id="PS50862">
    <property type="entry name" value="AA_TRNA_LIGASE_II"/>
    <property type="match status" value="1"/>
</dbReference>
<dbReference type="GO" id="GO:0001682">
    <property type="term" value="P:tRNA 5'-leader removal"/>
    <property type="evidence" value="ECO:0007669"/>
    <property type="project" value="InterPro"/>
</dbReference>
<dbReference type="InterPro" id="IPR012340">
    <property type="entry name" value="NA-bd_OB-fold"/>
</dbReference>
<keyword evidence="4" id="KW-0547">Nucleotide-binding</keyword>
<dbReference type="GO" id="GO:0030677">
    <property type="term" value="C:ribonuclease P complex"/>
    <property type="evidence" value="ECO:0007669"/>
    <property type="project" value="InterPro"/>
</dbReference>
<dbReference type="CDD" id="cd04318">
    <property type="entry name" value="EcAsnRS_like_N"/>
    <property type="match status" value="1"/>
</dbReference>
<protein>
    <submittedName>
        <fullName evidence="10">Aminoacyl-transfer RNA synthetases class-II family profile domain-containing protein</fullName>
    </submittedName>
</protein>
<dbReference type="AlphaFoldDB" id="A0A915DRM8"/>